<keyword evidence="6" id="KW-1185">Reference proteome</keyword>
<proteinExistence type="inferred from homology"/>
<gene>
    <name evidence="5" type="ORF">KUA55_14465</name>
</gene>
<dbReference type="PROSITE" id="PS51409">
    <property type="entry name" value="ARGINASE_2"/>
    <property type="match status" value="1"/>
</dbReference>
<organism evidence="5 6">
    <name type="scientific">Enterococcus alishanensis</name>
    <dbReference type="NCBI Taxonomy" id="1303817"/>
    <lineage>
        <taxon>Bacteria</taxon>
        <taxon>Bacillati</taxon>
        <taxon>Bacillota</taxon>
        <taxon>Bacilli</taxon>
        <taxon>Lactobacillales</taxon>
        <taxon>Enterococcaceae</taxon>
        <taxon>Enterococcus</taxon>
    </lineage>
</organism>
<dbReference type="Pfam" id="PF00491">
    <property type="entry name" value="Arginase"/>
    <property type="match status" value="1"/>
</dbReference>
<evidence type="ECO:0000256" key="4">
    <source>
        <dbReference type="PROSITE-ProRule" id="PRU00742"/>
    </source>
</evidence>
<keyword evidence="1" id="KW-0479">Metal-binding</keyword>
<evidence type="ECO:0000256" key="1">
    <source>
        <dbReference type="ARBA" id="ARBA00022723"/>
    </source>
</evidence>
<comment type="similarity">
    <text evidence="4">Belongs to the arginase family.</text>
</comment>
<comment type="caution">
    <text evidence="5">The sequence shown here is derived from an EMBL/GenBank/DDBJ whole genome shotgun (WGS) entry which is preliminary data.</text>
</comment>
<accession>A0ABS6TG51</accession>
<evidence type="ECO:0000256" key="3">
    <source>
        <dbReference type="ARBA" id="ARBA00023211"/>
    </source>
</evidence>
<evidence type="ECO:0000256" key="2">
    <source>
        <dbReference type="ARBA" id="ARBA00022801"/>
    </source>
</evidence>
<dbReference type="EMBL" id="JAHUZB010000006">
    <property type="protein sequence ID" value="MBV7391889.1"/>
    <property type="molecule type" value="Genomic_DNA"/>
</dbReference>
<evidence type="ECO:0000313" key="5">
    <source>
        <dbReference type="EMBL" id="MBV7391889.1"/>
    </source>
</evidence>
<dbReference type="Proteomes" id="UP000774130">
    <property type="component" value="Unassembled WGS sequence"/>
</dbReference>
<dbReference type="PANTHER" id="PTHR43782">
    <property type="entry name" value="ARGINASE"/>
    <property type="match status" value="1"/>
</dbReference>
<evidence type="ECO:0000313" key="6">
    <source>
        <dbReference type="Proteomes" id="UP000774130"/>
    </source>
</evidence>
<protein>
    <submittedName>
        <fullName evidence="5">Arginase family protein</fullName>
    </submittedName>
</protein>
<keyword evidence="3" id="KW-0464">Manganese</keyword>
<name>A0ABS6TG51_9ENTE</name>
<keyword evidence="2" id="KW-0378">Hydrolase</keyword>
<reference evidence="5 6" key="1">
    <citation type="submission" date="2021-06" db="EMBL/GenBank/DDBJ databases">
        <title>Enterococcus alishanensis sp. nov., a novel lactic acid bacterium isolated from fresh coffee beans.</title>
        <authorList>
            <person name="Chen Y.-S."/>
        </authorList>
    </citation>
    <scope>NUCLEOTIDE SEQUENCE [LARGE SCALE GENOMIC DNA]</scope>
    <source>
        <strain evidence="5 6">ALS3</strain>
    </source>
</reference>
<dbReference type="PANTHER" id="PTHR43782:SF3">
    <property type="entry name" value="ARGINASE"/>
    <property type="match status" value="1"/>
</dbReference>
<sequence length="285" mass="32055">MKKTIRLKIAQWQGGNKPTYAFGSQLLAWLAPKNLEQEEFTIAIPTASDDTELEKKNGVVAQPTLLKNLAAVTEKIITEKPDKIITLGGDCLVSQAPFDYLHGKYGEKLGIIWIDSHPDISTPEIYYHEHAMVLGNLLGHGDPLFAEKVQHPYGIKDILFVGLQEPTADEKVILAELNLPYQVQKEQCLQPEKIREWIKQNNFTKTVIHFDLDVLDPAIFKSLYFTEPGVSEFPSESGKMSLKEVGETMAAIQQESEIVGLTIAEYLPWDAENLKKLLQSFDIFS</sequence>
<dbReference type="InterPro" id="IPR006035">
    <property type="entry name" value="Ureohydrolase"/>
</dbReference>
<dbReference type="CDD" id="cd09999">
    <property type="entry name" value="Arginase-like_1"/>
    <property type="match status" value="1"/>
</dbReference>
<dbReference type="RefSeq" id="WP_218327096.1">
    <property type="nucleotide sequence ID" value="NZ_JAHUZB010000006.1"/>
</dbReference>